<protein>
    <submittedName>
        <fullName evidence="2">Uncharacterized protein</fullName>
    </submittedName>
</protein>
<proteinExistence type="predicted"/>
<sequence length="103" mass="11113">MTTTTSIHFGSTPTAPPEIEGPIEGPGGLQLRPLEQSRPSTPPVTGVGGSPSPWSRERERPEDDEAVVTAVLAAATRRAFGERPEDDEVILTYTSEPACRRMR</sequence>
<evidence type="ECO:0000313" key="3">
    <source>
        <dbReference type="Proteomes" id="UP000053512"/>
    </source>
</evidence>
<gene>
    <name evidence="2" type="ORF">AVL61_14170</name>
</gene>
<comment type="caution">
    <text evidence="2">The sequence shown here is derived from an EMBL/GenBank/DDBJ whole genome shotgun (WGS) entry which is preliminary data.</text>
</comment>
<feature type="compositionally biased region" description="Polar residues" evidence="1">
    <location>
        <begin position="1"/>
        <end position="13"/>
    </location>
</feature>
<evidence type="ECO:0000256" key="1">
    <source>
        <dbReference type="SAM" id="MobiDB-lite"/>
    </source>
</evidence>
<reference evidence="3" key="1">
    <citation type="submission" date="2015-12" db="EMBL/GenBank/DDBJ databases">
        <authorList>
            <person name="Nair G.R."/>
            <person name="Kaur G."/>
            <person name="Mayilraj S."/>
        </authorList>
    </citation>
    <scope>NUCLEOTIDE SEQUENCE [LARGE SCALE GENOMIC DNA]</scope>
    <source>
        <strain evidence="3">CD08_4</strain>
    </source>
</reference>
<dbReference type="AlphaFoldDB" id="A0A0W8IBJ6"/>
<organism evidence="2 3">
    <name type="scientific">Kocuria rosea subsp. polaris</name>
    <dbReference type="NCBI Taxonomy" id="136273"/>
    <lineage>
        <taxon>Bacteria</taxon>
        <taxon>Bacillati</taxon>
        <taxon>Actinomycetota</taxon>
        <taxon>Actinomycetes</taxon>
        <taxon>Micrococcales</taxon>
        <taxon>Micrococcaceae</taxon>
        <taxon>Kocuria</taxon>
    </lineage>
</organism>
<dbReference type="EMBL" id="LQBK01000017">
    <property type="protein sequence ID" value="KUG57272.1"/>
    <property type="molecule type" value="Genomic_DNA"/>
</dbReference>
<dbReference type="RefSeq" id="WP_058874071.1">
    <property type="nucleotide sequence ID" value="NZ_LQBK01000017.1"/>
</dbReference>
<evidence type="ECO:0000313" key="2">
    <source>
        <dbReference type="EMBL" id="KUG57272.1"/>
    </source>
</evidence>
<accession>A0A0W8IBJ6</accession>
<dbReference type="Proteomes" id="UP000053512">
    <property type="component" value="Unassembled WGS sequence"/>
</dbReference>
<name>A0A0W8IBJ6_KOCRO</name>
<feature type="region of interest" description="Disordered" evidence="1">
    <location>
        <begin position="1"/>
        <end position="65"/>
    </location>
</feature>